<dbReference type="PANTHER" id="PTHR34822">
    <property type="entry name" value="GRPB DOMAIN PROTEIN (AFU_ORTHOLOGUE AFUA_1G01530)"/>
    <property type="match status" value="1"/>
</dbReference>
<dbReference type="Pfam" id="PF04229">
    <property type="entry name" value="GrpB"/>
    <property type="match status" value="1"/>
</dbReference>
<dbReference type="PANTHER" id="PTHR34822:SF1">
    <property type="entry name" value="GRPB FAMILY PROTEIN"/>
    <property type="match status" value="1"/>
</dbReference>
<dbReference type="InterPro" id="IPR007344">
    <property type="entry name" value="GrpB/CoaE"/>
</dbReference>
<dbReference type="EMBL" id="FWWU01000009">
    <property type="protein sequence ID" value="SMB91240.1"/>
    <property type="molecule type" value="Genomic_DNA"/>
</dbReference>
<protein>
    <submittedName>
        <fullName evidence="1">GrpB domain, predicted nucleotidyltransferase, UPF0157 family</fullName>
    </submittedName>
</protein>
<dbReference type="RefSeq" id="WP_212648345.1">
    <property type="nucleotide sequence ID" value="NZ_FWWU01000009.1"/>
</dbReference>
<accession>A0A1W1VDF9</accession>
<name>A0A1W1VDF9_9DEIO</name>
<dbReference type="AlphaFoldDB" id="A0A1W1VDF9"/>
<evidence type="ECO:0000313" key="1">
    <source>
        <dbReference type="EMBL" id="SMB91240.1"/>
    </source>
</evidence>
<evidence type="ECO:0000313" key="2">
    <source>
        <dbReference type="Proteomes" id="UP000192582"/>
    </source>
</evidence>
<keyword evidence="2" id="KW-1185">Reference proteome</keyword>
<reference evidence="1 2" key="1">
    <citation type="submission" date="2017-04" db="EMBL/GenBank/DDBJ databases">
        <authorList>
            <person name="Afonso C.L."/>
            <person name="Miller P.J."/>
            <person name="Scott M.A."/>
            <person name="Spackman E."/>
            <person name="Goraichik I."/>
            <person name="Dimitrov K.M."/>
            <person name="Suarez D.L."/>
            <person name="Swayne D.E."/>
        </authorList>
    </citation>
    <scope>NUCLEOTIDE SEQUENCE [LARGE SCALE GENOMIC DNA]</scope>
    <source>
        <strain evidence="1 2">KR-140</strain>
    </source>
</reference>
<gene>
    <name evidence="1" type="ORF">SAMN00790413_01058</name>
</gene>
<dbReference type="STRING" id="695939.SAMN00790413_01058"/>
<sequence length="200" mass="21998">MTEPLTGPLAPKRLQIVSADPGWPVRFQTFAQRLREVLGKRALSIHHIGSTSVPGLAAKDVLDVQVTVRRLEDADLWLPELAALGLQTRSEVQADDARPSLNWPESELAKRYASEPRRTHVHLRELGRANQRYALLMRDYLRANAGAAAAYGGVKVQLAHLHGGDVDAYYAVKNPVMDLIVAAAEDWADRVGWALPPSDA</sequence>
<dbReference type="GO" id="GO:0016740">
    <property type="term" value="F:transferase activity"/>
    <property type="evidence" value="ECO:0007669"/>
    <property type="project" value="UniProtKB-KW"/>
</dbReference>
<proteinExistence type="predicted"/>
<dbReference type="Proteomes" id="UP000192582">
    <property type="component" value="Unassembled WGS sequence"/>
</dbReference>
<dbReference type="SUPFAM" id="SSF81301">
    <property type="entry name" value="Nucleotidyltransferase"/>
    <property type="match status" value="1"/>
</dbReference>
<keyword evidence="1" id="KW-0808">Transferase</keyword>
<dbReference type="InterPro" id="IPR043519">
    <property type="entry name" value="NT_sf"/>
</dbReference>
<organism evidence="1 2">
    <name type="scientific">Deinococcus hopiensis KR-140</name>
    <dbReference type="NCBI Taxonomy" id="695939"/>
    <lineage>
        <taxon>Bacteria</taxon>
        <taxon>Thermotogati</taxon>
        <taxon>Deinococcota</taxon>
        <taxon>Deinococci</taxon>
        <taxon>Deinococcales</taxon>
        <taxon>Deinococcaceae</taxon>
        <taxon>Deinococcus</taxon>
    </lineage>
</organism>
<dbReference type="Gene3D" id="3.30.460.10">
    <property type="entry name" value="Beta Polymerase, domain 2"/>
    <property type="match status" value="1"/>
</dbReference>